<comment type="similarity">
    <text evidence="1 8">Belongs to the cytochrome P450 family.</text>
</comment>
<dbReference type="InterPro" id="IPR050196">
    <property type="entry name" value="Cytochrome_P450_Monoox"/>
</dbReference>
<keyword evidence="5 7" id="KW-0408">Iron</keyword>
<dbReference type="InterPro" id="IPR002401">
    <property type="entry name" value="Cyt_P450_E_grp-I"/>
</dbReference>
<evidence type="ECO:0000313" key="10">
    <source>
        <dbReference type="EMBL" id="RCG25368.1"/>
    </source>
</evidence>
<dbReference type="GO" id="GO:0005506">
    <property type="term" value="F:iron ion binding"/>
    <property type="evidence" value="ECO:0007669"/>
    <property type="project" value="InterPro"/>
</dbReference>
<keyword evidence="6 8" id="KW-0503">Monooxygenase</keyword>
<dbReference type="GO" id="GO:0016705">
    <property type="term" value="F:oxidoreductase activity, acting on paired donors, with incorporation or reduction of molecular oxygen"/>
    <property type="evidence" value="ECO:0007669"/>
    <property type="project" value="InterPro"/>
</dbReference>
<feature type="binding site" description="axial binding residue" evidence="7">
    <location>
        <position position="409"/>
    </location>
    <ligand>
        <name>heme</name>
        <dbReference type="ChEBI" id="CHEBI:30413"/>
    </ligand>
    <ligandPart>
        <name>Fe</name>
        <dbReference type="ChEBI" id="CHEBI:18248"/>
    </ligandPart>
</feature>
<keyword evidence="3 7" id="KW-0479">Metal-binding</keyword>
<name>A0A367F4T1_9ACTN</name>
<evidence type="ECO:0000313" key="11">
    <source>
        <dbReference type="Proteomes" id="UP000253094"/>
    </source>
</evidence>
<gene>
    <name evidence="10" type="ORF">DQ384_31360</name>
</gene>
<dbReference type="PRINTS" id="PR00385">
    <property type="entry name" value="P450"/>
</dbReference>
<dbReference type="OrthoDB" id="3217230at2"/>
<evidence type="ECO:0000256" key="5">
    <source>
        <dbReference type="ARBA" id="ARBA00023004"/>
    </source>
</evidence>
<dbReference type="Pfam" id="PF00067">
    <property type="entry name" value="p450"/>
    <property type="match status" value="1"/>
</dbReference>
<comment type="cofactor">
    <cofactor evidence="7">
        <name>heme</name>
        <dbReference type="ChEBI" id="CHEBI:30413"/>
    </cofactor>
</comment>
<dbReference type="InterPro" id="IPR017972">
    <property type="entry name" value="Cyt_P450_CS"/>
</dbReference>
<dbReference type="Gene3D" id="1.10.630.10">
    <property type="entry name" value="Cytochrome P450"/>
    <property type="match status" value="1"/>
</dbReference>
<dbReference type="SUPFAM" id="SSF48264">
    <property type="entry name" value="Cytochrome P450"/>
    <property type="match status" value="1"/>
</dbReference>
<dbReference type="PANTHER" id="PTHR24291">
    <property type="entry name" value="CYTOCHROME P450 FAMILY 4"/>
    <property type="match status" value="1"/>
</dbReference>
<accession>A0A367F4T1</accession>
<evidence type="ECO:0000256" key="7">
    <source>
        <dbReference type="PIRSR" id="PIRSR602401-1"/>
    </source>
</evidence>
<dbReference type="PANTHER" id="PTHR24291:SF50">
    <property type="entry name" value="BIFUNCTIONAL ALBAFLAVENONE MONOOXYGENASE_TERPENE SYNTHASE"/>
    <property type="match status" value="1"/>
</dbReference>
<evidence type="ECO:0000256" key="2">
    <source>
        <dbReference type="ARBA" id="ARBA00022617"/>
    </source>
</evidence>
<organism evidence="10 11">
    <name type="scientific">Sphaerisporangium album</name>
    <dbReference type="NCBI Taxonomy" id="509200"/>
    <lineage>
        <taxon>Bacteria</taxon>
        <taxon>Bacillati</taxon>
        <taxon>Actinomycetota</taxon>
        <taxon>Actinomycetes</taxon>
        <taxon>Streptosporangiales</taxon>
        <taxon>Streptosporangiaceae</taxon>
        <taxon>Sphaerisporangium</taxon>
    </lineage>
</organism>
<evidence type="ECO:0000256" key="4">
    <source>
        <dbReference type="ARBA" id="ARBA00023002"/>
    </source>
</evidence>
<dbReference type="PROSITE" id="PS00086">
    <property type="entry name" value="CYTOCHROME_P450"/>
    <property type="match status" value="1"/>
</dbReference>
<dbReference type="CDD" id="cd20620">
    <property type="entry name" value="CYP132-like"/>
    <property type="match status" value="1"/>
</dbReference>
<dbReference type="GO" id="GO:0004497">
    <property type="term" value="F:monooxygenase activity"/>
    <property type="evidence" value="ECO:0007669"/>
    <property type="project" value="UniProtKB-KW"/>
</dbReference>
<feature type="region of interest" description="Disordered" evidence="9">
    <location>
        <begin position="1"/>
        <end position="28"/>
    </location>
</feature>
<dbReference type="Proteomes" id="UP000253094">
    <property type="component" value="Unassembled WGS sequence"/>
</dbReference>
<keyword evidence="2 7" id="KW-0349">Heme</keyword>
<dbReference type="GO" id="GO:0020037">
    <property type="term" value="F:heme binding"/>
    <property type="evidence" value="ECO:0007669"/>
    <property type="project" value="InterPro"/>
</dbReference>
<dbReference type="AlphaFoldDB" id="A0A367F4T1"/>
<evidence type="ECO:0000256" key="9">
    <source>
        <dbReference type="SAM" id="MobiDB-lite"/>
    </source>
</evidence>
<dbReference type="InterPro" id="IPR036396">
    <property type="entry name" value="Cyt_P450_sf"/>
</dbReference>
<proteinExistence type="inferred from homology"/>
<protein>
    <submittedName>
        <fullName evidence="10">Cytochrome P450</fullName>
    </submittedName>
</protein>
<dbReference type="EMBL" id="QOIL01000022">
    <property type="protein sequence ID" value="RCG25368.1"/>
    <property type="molecule type" value="Genomic_DNA"/>
</dbReference>
<comment type="caution">
    <text evidence="10">The sequence shown here is derived from an EMBL/GenBank/DDBJ whole genome shotgun (WGS) entry which is preliminary data.</text>
</comment>
<keyword evidence="11" id="KW-1185">Reference proteome</keyword>
<evidence type="ECO:0000256" key="8">
    <source>
        <dbReference type="RuleBase" id="RU000461"/>
    </source>
</evidence>
<dbReference type="PRINTS" id="PR00463">
    <property type="entry name" value="EP450I"/>
</dbReference>
<evidence type="ECO:0000256" key="1">
    <source>
        <dbReference type="ARBA" id="ARBA00010617"/>
    </source>
</evidence>
<dbReference type="RefSeq" id="WP_114032495.1">
    <property type="nucleotide sequence ID" value="NZ_QOIL01000022.1"/>
</dbReference>
<evidence type="ECO:0000256" key="3">
    <source>
        <dbReference type="ARBA" id="ARBA00022723"/>
    </source>
</evidence>
<dbReference type="InterPro" id="IPR001128">
    <property type="entry name" value="Cyt_P450"/>
</dbReference>
<keyword evidence="4 8" id="KW-0560">Oxidoreductase</keyword>
<sequence length="469" mass="52203">MTLTGPKATASERPSSDGRRVPPGPPLWAGPGLFKKLAKDRLALMEQAATYGDAAKLSIGPKTLYFFNHPDHAKHVLADNSGNYHKGVGLVQARRAIGDGLLTSEGELWRKQRRMIQPVFQNKRISQQAGVIAKEAAGLVERLRAKGAEGPVDVVQEMTWLSLGVLGRTLLDADLGEFTSIGQDFEAVQDQAMFELVTLSKVPMWVPLPKQIRFRRAREDLQRIVDHLEAERLKSGELGDDVVSRLIASTREEADPRVGRLRMRDELVTLLLAGHETTASTLSWTFHLLDGHPEVRERLHAEAVEVLGDRLPVYEDLHRLKYTAMVVEEVMRLYPPVWMLPREAQGDDEVGGYHVPAGADVLISPYTLHRHPDFWDRPEAFDPERFDPDRPSGRPRYAYIPFGAGPRFCVGNHLGMMEATFVIAMVARDLRLAKVRGYKVVPEPMLSLRVRGGLPMTVHPVRDAGGAGA</sequence>
<reference evidence="10 11" key="1">
    <citation type="submission" date="2018-06" db="EMBL/GenBank/DDBJ databases">
        <title>Sphaerisporangium craniellae sp. nov., isolated from a marine sponge in the South China Sea.</title>
        <authorList>
            <person name="Li L."/>
        </authorList>
    </citation>
    <scope>NUCLEOTIDE SEQUENCE [LARGE SCALE GENOMIC DNA]</scope>
    <source>
        <strain evidence="10 11">CCTCC AA 208026</strain>
    </source>
</reference>
<evidence type="ECO:0000256" key="6">
    <source>
        <dbReference type="ARBA" id="ARBA00023033"/>
    </source>
</evidence>